<gene>
    <name evidence="1" type="ORF">SAMN05192589_110167</name>
</gene>
<name>A0A1G6YUX7_9BURK</name>
<keyword evidence="2" id="KW-1185">Reference proteome</keyword>
<sequence length="753" mass="84043">MATLISGGKSALDVHLNGTIGTFRVSSEDGKSAGVEVRYLLTHVTLSEKQGQAQLLSMLAPVREVFDLKQLGFDEIMQRDIDDARVSLELIPYLLDTSTTGLIKLFPPIVAVALPLKPNSRVPDANYRKVKRSRVDSPEHSGIKEERITAGDMGEEQFEFFQHYRNDAPISEGAHMSLARDNCTLAIVDGQHRAMALLALYRNLTGGWSDARRSPYEGYYKVWPEKEIRSYNLSELQLPVLICAFPQLDGTMEQDIDVVRAARRVFLTLNKTAKKVSDSRNKLLNDQDIVAECLRATLSYIKALDAKDNTGLRIWNIELDQEGDRVKIVSDAAFSGVSHLYHLTEHLLMAGHARGIEARGKVGAPRKRLDEAFERLGLKDELTSDQKNVNTRTNYSDEIAEIFRAKWTSLYVPVIDRIFGKVHPLAAFARATINLNQELVSKRDAELEKMLFDGQATSRTFDDFREGLNRRVQDKEPNWTTPEIQETLARVNGLMASRKATVESMKATRALFMLDAMTGPAKKQVINEGVVAKPVRDAIDRLFDNVFSTVAFQTAMVCTYAEAMQYAFGGIQHSTPALLDEYIEAINGLLRPRNISDLKALLHTFEGELVVEPEVKLTSGGPTFRQVILPGELQPAEWPKYRYLLLELWKPSAPELQAPTNADRAKARAAVAQSLYRRRLAAYCEENRVDEGTLTKEVKADILAKAKSMYEEFLTAVVGRKVHLDKALFESPTPGSVLASTEVGADSDLGDAE</sequence>
<evidence type="ECO:0000313" key="1">
    <source>
        <dbReference type="EMBL" id="SDD94140.1"/>
    </source>
</evidence>
<proteinExistence type="predicted"/>
<reference evidence="1 2" key="1">
    <citation type="submission" date="2016-10" db="EMBL/GenBank/DDBJ databases">
        <authorList>
            <person name="de Groot N.N."/>
        </authorList>
    </citation>
    <scope>NUCLEOTIDE SEQUENCE [LARGE SCALE GENOMIC DNA]</scope>
    <source>
        <strain evidence="1 2">DSM 16619</strain>
    </source>
</reference>
<evidence type="ECO:0000313" key="2">
    <source>
        <dbReference type="Proteomes" id="UP000198781"/>
    </source>
</evidence>
<protein>
    <submittedName>
        <fullName evidence="1">DNA-sulfur modification-associated</fullName>
    </submittedName>
</protein>
<organism evidence="1 2">
    <name type="scientific">Paracidovorax valerianellae</name>
    <dbReference type="NCBI Taxonomy" id="187868"/>
    <lineage>
        <taxon>Bacteria</taxon>
        <taxon>Pseudomonadati</taxon>
        <taxon>Pseudomonadota</taxon>
        <taxon>Betaproteobacteria</taxon>
        <taxon>Burkholderiales</taxon>
        <taxon>Comamonadaceae</taxon>
        <taxon>Paracidovorax</taxon>
    </lineage>
</organism>
<dbReference type="EMBL" id="FMZC01000010">
    <property type="protein sequence ID" value="SDD94140.1"/>
    <property type="molecule type" value="Genomic_DNA"/>
</dbReference>
<dbReference type="AlphaFoldDB" id="A0A1G6YUX7"/>
<dbReference type="STRING" id="187868.SAMN05192589_110167"/>
<dbReference type="RefSeq" id="WP_092744753.1">
    <property type="nucleotide sequence ID" value="NZ_FMZC01000010.1"/>
</dbReference>
<accession>A0A1G6YUX7</accession>
<dbReference type="OrthoDB" id="494153at2"/>
<dbReference type="Proteomes" id="UP000198781">
    <property type="component" value="Unassembled WGS sequence"/>
</dbReference>